<reference evidence="7 8" key="1">
    <citation type="journal article" date="2018" name="Nat. Genet.">
        <title>The Rosa genome provides new insights in the design of modern roses.</title>
        <authorList>
            <person name="Bendahmane M."/>
        </authorList>
    </citation>
    <scope>NUCLEOTIDE SEQUENCE [LARGE SCALE GENOMIC DNA]</scope>
    <source>
        <strain evidence="8">cv. Old Blush</strain>
    </source>
</reference>
<dbReference type="Pfam" id="PF23598">
    <property type="entry name" value="LRR_14"/>
    <property type="match status" value="1"/>
</dbReference>
<dbReference type="OMA" id="ISHIMRC"/>
<dbReference type="SMART" id="SM00255">
    <property type="entry name" value="TIR"/>
    <property type="match status" value="1"/>
</dbReference>
<dbReference type="InterPro" id="IPR001611">
    <property type="entry name" value="Leu-rich_rpt"/>
</dbReference>
<keyword evidence="7" id="KW-0675">Receptor</keyword>
<dbReference type="InterPro" id="IPR058192">
    <property type="entry name" value="WHD_ROQ1-like"/>
</dbReference>
<gene>
    <name evidence="7" type="ORF">RchiOBHm_Chr7g0208221</name>
</gene>
<evidence type="ECO:0000256" key="2">
    <source>
        <dbReference type="ARBA" id="ARBA00022737"/>
    </source>
</evidence>
<name>A0A2P6P9M3_ROSCH</name>
<dbReference type="Gene3D" id="3.40.50.300">
    <property type="entry name" value="P-loop containing nucleotide triphosphate hydrolases"/>
    <property type="match status" value="1"/>
</dbReference>
<keyword evidence="1" id="KW-0433">Leucine-rich repeat</keyword>
<dbReference type="Gene3D" id="1.10.8.430">
    <property type="entry name" value="Helical domain of apoptotic protease-activating factors"/>
    <property type="match status" value="1"/>
</dbReference>
<dbReference type="GO" id="GO:0006952">
    <property type="term" value="P:defense response"/>
    <property type="evidence" value="ECO:0007669"/>
    <property type="project" value="UniProtKB-KW"/>
</dbReference>
<dbReference type="SUPFAM" id="SSF52058">
    <property type="entry name" value="L domain-like"/>
    <property type="match status" value="1"/>
</dbReference>
<dbReference type="PANTHER" id="PTHR11017">
    <property type="entry name" value="LEUCINE-RICH REPEAT-CONTAINING PROTEIN"/>
    <property type="match status" value="1"/>
</dbReference>
<keyword evidence="2" id="KW-0677">Repeat</keyword>
<dbReference type="InterPro" id="IPR055414">
    <property type="entry name" value="LRR_R13L4/SHOC2-like"/>
</dbReference>
<evidence type="ECO:0000256" key="3">
    <source>
        <dbReference type="ARBA" id="ARBA00022821"/>
    </source>
</evidence>
<dbReference type="GO" id="GO:0007165">
    <property type="term" value="P:signal transduction"/>
    <property type="evidence" value="ECO:0007669"/>
    <property type="project" value="InterPro"/>
</dbReference>
<protein>
    <submittedName>
        <fullName evidence="7">Putative toll-like receptor, P-loop containing nucleoside triphosphate hydrolase</fullName>
    </submittedName>
</protein>
<organism evidence="7 8">
    <name type="scientific">Rosa chinensis</name>
    <name type="common">China rose</name>
    <dbReference type="NCBI Taxonomy" id="74649"/>
    <lineage>
        <taxon>Eukaryota</taxon>
        <taxon>Viridiplantae</taxon>
        <taxon>Streptophyta</taxon>
        <taxon>Embryophyta</taxon>
        <taxon>Tracheophyta</taxon>
        <taxon>Spermatophyta</taxon>
        <taxon>Magnoliopsida</taxon>
        <taxon>eudicotyledons</taxon>
        <taxon>Gunneridae</taxon>
        <taxon>Pentapetalae</taxon>
        <taxon>rosids</taxon>
        <taxon>fabids</taxon>
        <taxon>Rosales</taxon>
        <taxon>Rosaceae</taxon>
        <taxon>Rosoideae</taxon>
        <taxon>Rosoideae incertae sedis</taxon>
        <taxon>Rosa</taxon>
    </lineage>
</organism>
<dbReference type="InterPro" id="IPR044974">
    <property type="entry name" value="Disease_R_plants"/>
</dbReference>
<dbReference type="PRINTS" id="PR00364">
    <property type="entry name" value="DISEASERSIST"/>
</dbReference>
<evidence type="ECO:0000313" key="8">
    <source>
        <dbReference type="Proteomes" id="UP000238479"/>
    </source>
</evidence>
<feature type="compositionally biased region" description="Basic and acidic residues" evidence="5">
    <location>
        <begin position="8"/>
        <end position="22"/>
    </location>
</feature>
<dbReference type="InterPro" id="IPR035897">
    <property type="entry name" value="Toll_tir_struct_dom_sf"/>
</dbReference>
<dbReference type="SUPFAM" id="SSF52540">
    <property type="entry name" value="P-loop containing nucleoside triphosphate hydrolases"/>
    <property type="match status" value="1"/>
</dbReference>
<dbReference type="Pfam" id="PF23282">
    <property type="entry name" value="WHD_ROQ1"/>
    <property type="match status" value="1"/>
</dbReference>
<dbReference type="Gramene" id="PRQ18634">
    <property type="protein sequence ID" value="PRQ18634"/>
    <property type="gene ID" value="RchiOBHm_Chr7g0208221"/>
</dbReference>
<keyword evidence="7" id="KW-0378">Hydrolase</keyword>
<feature type="region of interest" description="Disordered" evidence="5">
    <location>
        <begin position="1"/>
        <end position="34"/>
    </location>
</feature>
<evidence type="ECO:0000313" key="7">
    <source>
        <dbReference type="EMBL" id="PRQ18634.1"/>
    </source>
</evidence>
<feature type="domain" description="TIR" evidence="6">
    <location>
        <begin position="44"/>
        <end position="211"/>
    </location>
</feature>
<dbReference type="SMART" id="SM00369">
    <property type="entry name" value="LRR_TYP"/>
    <property type="match status" value="3"/>
</dbReference>
<dbReference type="SMART" id="SM00364">
    <property type="entry name" value="LRR_BAC"/>
    <property type="match status" value="3"/>
</dbReference>
<dbReference type="SUPFAM" id="SSF52200">
    <property type="entry name" value="Toll/Interleukin receptor TIR domain"/>
    <property type="match status" value="1"/>
</dbReference>
<dbReference type="PROSITE" id="PS50104">
    <property type="entry name" value="TIR"/>
    <property type="match status" value="1"/>
</dbReference>
<evidence type="ECO:0000256" key="4">
    <source>
        <dbReference type="ARBA" id="ARBA00023027"/>
    </source>
</evidence>
<dbReference type="Pfam" id="PF00931">
    <property type="entry name" value="NB-ARC"/>
    <property type="match status" value="1"/>
</dbReference>
<dbReference type="InterPro" id="IPR032675">
    <property type="entry name" value="LRR_dom_sf"/>
</dbReference>
<sequence length="1165" mass="131762">MLPMATSRKADESRPRKRKADEASSSSSKRKKIYEASSSSSNHWIFEVFLSFRGADTRNNFTGHLYLALKDAGINAFIDDNELERGEIIDEELMRAIQGSKICVIVFSRKYADSSWCLEELEKIMECRTTLGQLVLPVFYDIEPSHVQNLSGSFGEAFDKEHGDKDADKVKRWRAALTEAANLAGWDLTTKADGHEGKVIRKIIEKITKHLNNTGLYVADYETGIDSRMQDVISLLDVGTSHDVRIVGICGMGGIGKTTLAKALYNKFHQSFDASSFLPDVRETTMQNNGMVSLQERLRSDISKTSKKEIRHVDRGINVIRERLGRRRVFVVIDDVDRVEQLKKLAVDHDSFGRGSIVLITTRDEHLLKQLQVDSIYQVQVMNEEESIRLLSLHAFKTHCPPNEEYLKLSRRVVHCCGGLPLALKVLGSFLFDRPTRFWESQIQKLQTIPLPEVHEKLKISFDGLNDDTMRDIFLDISCFHIGKHMDIVKPILDSCDLFPDTGIPVLIQRCLVTVNKKNQLMMHDLLRDMGREIVRAKCRDDPGKWSRVWRSEDAVEVLRDESGSDEIQGLTLDLWRSEFRTEAFAKMKRLRFLELSFVELTGGYKYLPNKLRWLHWTGFPLEFIPKEFSLGEAVAIYLGGSNLRYVWEDSGVLAKLKILDLSDSKYLKQSPDFSTIPNLEKLVLASCEQLPEVHQSIGELKRLSFVDLTGCKILEELPRSFYKLKSVETLFIDVCKRFKKLDEEIGDMTSLSTLSADQTAITELPSSIVRLKNLRCLSLDDFDELSIGNSCVITNVPEDLGSLPSLERLDIRCRNLQSLPSLRGLSQLEDLCLVDCNLTDELIKVMDLGSLSSLKSLDLSCNHISSLPNSFSSLPSLRSLSKLVDLDLRRCTNLVAIADLPTSLTKLCASDCNALEIMPDFSDMSNMREMYLDGCAELVEVVGLDESLKSSMRLLDMAGCTDLTATFKEKILQGWNFVGPVRYYSWIDGECMFAGPSGIFLPSSDIPEWFQWVFEGGRMNFYVPEITGSNVIAITLCFTGLAEDDLDLDDLYYYDLSIGILVTNHTKLTTFSIKPVKSSGEYNDNYVGFLWLGHLPSYKFNLEGGDFVEVLLESEFEVQKSGVSLVWDTKQPEFRVDTDRVDGMCFSCPYAGGNNNMAQTPCWL</sequence>
<accession>A0A2P6P9M3</accession>
<dbReference type="Gene3D" id="3.80.10.10">
    <property type="entry name" value="Ribonuclease Inhibitor"/>
    <property type="match status" value="2"/>
</dbReference>
<dbReference type="Gene3D" id="3.40.50.10140">
    <property type="entry name" value="Toll/interleukin-1 receptor homology (TIR) domain"/>
    <property type="match status" value="1"/>
</dbReference>
<dbReference type="GO" id="GO:0051707">
    <property type="term" value="P:response to other organism"/>
    <property type="evidence" value="ECO:0007669"/>
    <property type="project" value="UniProtKB-ARBA"/>
</dbReference>
<dbReference type="InterPro" id="IPR003591">
    <property type="entry name" value="Leu-rich_rpt_typical-subtyp"/>
</dbReference>
<dbReference type="PROSITE" id="PS51450">
    <property type="entry name" value="LRR"/>
    <property type="match status" value="1"/>
</dbReference>
<evidence type="ECO:0000256" key="1">
    <source>
        <dbReference type="ARBA" id="ARBA00022614"/>
    </source>
</evidence>
<keyword evidence="4" id="KW-0520">NAD</keyword>
<dbReference type="InterPro" id="IPR000157">
    <property type="entry name" value="TIR_dom"/>
</dbReference>
<keyword evidence="3" id="KW-0611">Plant defense</keyword>
<dbReference type="Pfam" id="PF01582">
    <property type="entry name" value="TIR"/>
    <property type="match status" value="1"/>
</dbReference>
<dbReference type="InterPro" id="IPR002182">
    <property type="entry name" value="NB-ARC"/>
</dbReference>
<dbReference type="InterPro" id="IPR042197">
    <property type="entry name" value="Apaf_helical"/>
</dbReference>
<dbReference type="GO" id="GO:0016787">
    <property type="term" value="F:hydrolase activity"/>
    <property type="evidence" value="ECO:0007669"/>
    <property type="project" value="UniProtKB-KW"/>
</dbReference>
<dbReference type="Proteomes" id="UP000238479">
    <property type="component" value="Chromosome 7"/>
</dbReference>
<dbReference type="EMBL" id="PDCK01000045">
    <property type="protein sequence ID" value="PRQ18634.1"/>
    <property type="molecule type" value="Genomic_DNA"/>
</dbReference>
<evidence type="ECO:0000259" key="6">
    <source>
        <dbReference type="PROSITE" id="PS50104"/>
    </source>
</evidence>
<evidence type="ECO:0000256" key="5">
    <source>
        <dbReference type="SAM" id="MobiDB-lite"/>
    </source>
</evidence>
<dbReference type="FunFam" id="3.40.50.10140:FF:000007">
    <property type="entry name" value="Disease resistance protein (TIR-NBS-LRR class)"/>
    <property type="match status" value="1"/>
</dbReference>
<dbReference type="AlphaFoldDB" id="A0A2P6P9M3"/>
<dbReference type="OrthoDB" id="1901675at2759"/>
<proteinExistence type="predicted"/>
<dbReference type="GO" id="GO:0043531">
    <property type="term" value="F:ADP binding"/>
    <property type="evidence" value="ECO:0007669"/>
    <property type="project" value="InterPro"/>
</dbReference>
<comment type="caution">
    <text evidence="7">The sequence shown here is derived from an EMBL/GenBank/DDBJ whole genome shotgun (WGS) entry which is preliminary data.</text>
</comment>
<keyword evidence="8" id="KW-1185">Reference proteome</keyword>
<dbReference type="PANTHER" id="PTHR11017:SF575">
    <property type="entry name" value="ADP-RIBOSYL CYCLASE_CYCLIC ADP-RIBOSE HYDROLASE"/>
    <property type="match status" value="1"/>
</dbReference>
<dbReference type="InterPro" id="IPR027417">
    <property type="entry name" value="P-loop_NTPase"/>
</dbReference>